<sequence>MAQQNPPLRSASSRDRQPKTFRLTLQALLSLPYRLCNPPPAVGKVRSCKVTPMFKVKLDDVLNRKHLPPLGLKDFEEWLLFVEGCPENLYFLLWLKEYAARYDQWVAQTRPTKSDANSNSKEQYRFSNQVQHSTSLTLFYLRAKQTFFTPGAEYELNIPSDVLSPFHTGHFVSPHPDPIVFRDVAWQVHDMLKESLDRFVLASYYNVGTSRALCGIIGGTVLSLAGFVPPVAVNLADQHTRWLRLLALPGLWLGLTVVVASMHGVCMMIYIFGDLRQLRKVELSRPRISAPKPLDSSSVRALISPPVPVYRSDSQSSSFLPSIALRRSRPTVAQPKPIIPSLTITIPENIPAAGVSLRQRDSQTGSIASTPYDTASQYSSSSSSYNAALVDGGEPEITVSPAYFDPDPAPEGPATRTGPDAHPFITDGIAVPNPSYRFGTAGVHTEECRFNRACYNNTTAGFIGYDDDDLYERPTGRATEEGRASGFDFDSLPVRDGEDAPCICGTVPAAPSSVALPLNPPEEKQPDIAILSSPPPAFIPSTIPDETRYTELKSPAAFIGRAQYECNRNSVVGSTLAAPANQKYKSQITRPQVTLQTIENQHNRIRGVPAFGPLTRVISPVVSRAQWEIVVRSALVAMVMSLAIVGSLLAIPVRR</sequence>
<name>A0AAD4LP59_9AGAM</name>
<evidence type="ECO:0000256" key="2">
    <source>
        <dbReference type="SAM" id="Phobius"/>
    </source>
</evidence>
<dbReference type="PANTHER" id="PTHR39466">
    <property type="entry name" value="RGS DOMAIN-CONTAINING PROTEIN"/>
    <property type="match status" value="1"/>
</dbReference>
<protein>
    <recommendedName>
        <fullName evidence="5">RGS domain-containing protein</fullName>
    </recommendedName>
</protein>
<keyword evidence="2" id="KW-0472">Membrane</keyword>
<proteinExistence type="predicted"/>
<reference evidence="3" key="1">
    <citation type="submission" date="2022-01" db="EMBL/GenBank/DDBJ databases">
        <title>Comparative genomics reveals a dynamic genome evolution in the ectomycorrhizal milk-cap (Lactarius) mushrooms.</title>
        <authorList>
            <consortium name="DOE Joint Genome Institute"/>
            <person name="Lebreton A."/>
            <person name="Tang N."/>
            <person name="Kuo A."/>
            <person name="LaButti K."/>
            <person name="Drula E."/>
            <person name="Barry K."/>
            <person name="Clum A."/>
            <person name="Lipzen A."/>
            <person name="Mousain D."/>
            <person name="Ng V."/>
            <person name="Wang R."/>
            <person name="Wang X."/>
            <person name="Dai Y."/>
            <person name="Henrissat B."/>
            <person name="Grigoriev I.V."/>
            <person name="Guerin-Laguette A."/>
            <person name="Yu F."/>
            <person name="Martin F.M."/>
        </authorList>
    </citation>
    <scope>NUCLEOTIDE SEQUENCE</scope>
    <source>
        <strain evidence="3">QP</strain>
    </source>
</reference>
<dbReference type="InterPro" id="IPR044926">
    <property type="entry name" value="RGS_subdomain_2"/>
</dbReference>
<keyword evidence="2" id="KW-1133">Transmembrane helix</keyword>
<accession>A0AAD4LP59</accession>
<dbReference type="Gene3D" id="1.10.167.10">
    <property type="entry name" value="Regulator of G-protein Signalling 4, domain 2"/>
    <property type="match status" value="1"/>
</dbReference>
<comment type="caution">
    <text evidence="3">The sequence shown here is derived from an EMBL/GenBank/DDBJ whole genome shotgun (WGS) entry which is preliminary data.</text>
</comment>
<keyword evidence="4" id="KW-1185">Reference proteome</keyword>
<evidence type="ECO:0000313" key="4">
    <source>
        <dbReference type="Proteomes" id="UP001201163"/>
    </source>
</evidence>
<dbReference type="AlphaFoldDB" id="A0AAD4LP59"/>
<dbReference type="SUPFAM" id="SSF48097">
    <property type="entry name" value="Regulator of G-protein signaling, RGS"/>
    <property type="match status" value="1"/>
</dbReference>
<evidence type="ECO:0000256" key="1">
    <source>
        <dbReference type="SAM" id="MobiDB-lite"/>
    </source>
</evidence>
<feature type="transmembrane region" description="Helical" evidence="2">
    <location>
        <begin position="252"/>
        <end position="272"/>
    </location>
</feature>
<gene>
    <name evidence="3" type="ORF">EDB92DRAFT_2082131</name>
</gene>
<dbReference type="Proteomes" id="UP001201163">
    <property type="component" value="Unassembled WGS sequence"/>
</dbReference>
<keyword evidence="2" id="KW-0812">Transmembrane</keyword>
<dbReference type="EMBL" id="JAKELL010000005">
    <property type="protein sequence ID" value="KAH8998601.1"/>
    <property type="molecule type" value="Genomic_DNA"/>
</dbReference>
<organism evidence="3 4">
    <name type="scientific">Lactarius akahatsu</name>
    <dbReference type="NCBI Taxonomy" id="416441"/>
    <lineage>
        <taxon>Eukaryota</taxon>
        <taxon>Fungi</taxon>
        <taxon>Dikarya</taxon>
        <taxon>Basidiomycota</taxon>
        <taxon>Agaricomycotina</taxon>
        <taxon>Agaricomycetes</taxon>
        <taxon>Russulales</taxon>
        <taxon>Russulaceae</taxon>
        <taxon>Lactarius</taxon>
    </lineage>
</organism>
<dbReference type="PANTHER" id="PTHR39466:SF1">
    <property type="entry name" value="RGS DOMAIN-CONTAINING PROTEIN"/>
    <property type="match status" value="1"/>
</dbReference>
<evidence type="ECO:0000313" key="3">
    <source>
        <dbReference type="EMBL" id="KAH8998601.1"/>
    </source>
</evidence>
<feature type="region of interest" description="Disordered" evidence="1">
    <location>
        <begin position="361"/>
        <end position="380"/>
    </location>
</feature>
<feature type="transmembrane region" description="Helical" evidence="2">
    <location>
        <begin position="212"/>
        <end position="232"/>
    </location>
</feature>
<feature type="transmembrane region" description="Helical" evidence="2">
    <location>
        <begin position="629"/>
        <end position="651"/>
    </location>
</feature>
<feature type="compositionally biased region" description="Polar residues" evidence="1">
    <location>
        <begin position="362"/>
        <end position="375"/>
    </location>
</feature>
<evidence type="ECO:0008006" key="5">
    <source>
        <dbReference type="Google" id="ProtNLM"/>
    </source>
</evidence>
<dbReference type="InterPro" id="IPR036305">
    <property type="entry name" value="RGS_sf"/>
</dbReference>
<feature type="region of interest" description="Disordered" evidence="1">
    <location>
        <begin position="396"/>
        <end position="427"/>
    </location>
</feature>